<proteinExistence type="predicted"/>
<dbReference type="RefSeq" id="WP_109997514.1">
    <property type="nucleotide sequence ID" value="NZ_CP029619.1"/>
</dbReference>
<dbReference type="Proteomes" id="UP000245872">
    <property type="component" value="Chromosome"/>
</dbReference>
<dbReference type="EMBL" id="CP029619">
    <property type="protein sequence ID" value="AWN82117.1"/>
    <property type="molecule type" value="Genomic_DNA"/>
</dbReference>
<dbReference type="KEGG" id="cher:DK880_00812"/>
<name>A0A2Z3L9U3_9BACT</name>
<evidence type="ECO:0000313" key="1">
    <source>
        <dbReference type="EMBL" id="AWN82117.1"/>
    </source>
</evidence>
<accession>A0A2Z3L9U3</accession>
<protein>
    <submittedName>
        <fullName evidence="1">Uncharacterized protein</fullName>
    </submittedName>
</protein>
<gene>
    <name evidence="1" type="ORF">DK880_00812</name>
</gene>
<dbReference type="AlphaFoldDB" id="A0A2Z3L9U3"/>
<sequence>MIRRTTIDYSIFTKAGFDNKTARLLDAPWPNSKKSTRAMVYNTASKAPVFQNQHLVQGIVSFTVDFFPLMTGKDLLVKAYELVQEVHTDTYKAEPFTFCSHKKDGSIDKKITINDVIVQQVELFLNRKYEAQGEMGPIRIRFTLQGIDPSS</sequence>
<reference evidence="1 2" key="1">
    <citation type="submission" date="2018-05" db="EMBL/GenBank/DDBJ databases">
        <title>Candidatus Cardinium hertigii Genome Assembly.</title>
        <authorList>
            <person name="Showmaker K.C."/>
            <person name="Walden K.O."/>
            <person name="Fields C.J."/>
            <person name="Lambert K.N."/>
            <person name="Hudson M.E."/>
        </authorList>
    </citation>
    <scope>NUCLEOTIDE SEQUENCE [LARGE SCALE GENOMIC DNA]</scope>
    <source>
        <strain evidence="2">cHgTN10</strain>
    </source>
</reference>
<dbReference type="OrthoDB" id="980773at2"/>
<keyword evidence="2" id="KW-1185">Reference proteome</keyword>
<evidence type="ECO:0000313" key="2">
    <source>
        <dbReference type="Proteomes" id="UP000245872"/>
    </source>
</evidence>
<organism evidence="1 2">
    <name type="scientific">Candidatus Cardinium hertigii</name>
    <dbReference type="NCBI Taxonomy" id="247481"/>
    <lineage>
        <taxon>Bacteria</taxon>
        <taxon>Pseudomonadati</taxon>
        <taxon>Bacteroidota</taxon>
        <taxon>Cytophagia</taxon>
        <taxon>Cytophagales</taxon>
        <taxon>Amoebophilaceae</taxon>
        <taxon>Candidatus Cardinium</taxon>
    </lineage>
</organism>